<gene>
    <name evidence="1" type="ORF">WP2W18E01_38850</name>
</gene>
<proteinExistence type="predicted"/>
<evidence type="ECO:0000313" key="2">
    <source>
        <dbReference type="Proteomes" id="UP000515756"/>
    </source>
</evidence>
<dbReference type="EMBL" id="AP021927">
    <property type="protein sequence ID" value="BBQ32303.1"/>
    <property type="molecule type" value="Genomic_DNA"/>
</dbReference>
<sequence>MNSINGVALDDELVWSDEWGWTPMLQSVDYAVTGDLIAQHGLKVGGRPVTLTGRIRYAGLAAVYQLLSDPTPMTLSLFGRESQVIFRHADGPIQAIPDYEVANPAEFPELGYTLTLRLTEV</sequence>
<evidence type="ECO:0000313" key="1">
    <source>
        <dbReference type="EMBL" id="BBQ32303.1"/>
    </source>
</evidence>
<organism evidence="1 2">
    <name type="scientific">Aeromonas caviae</name>
    <name type="common">Aeromonas punctata</name>
    <dbReference type="NCBI Taxonomy" id="648"/>
    <lineage>
        <taxon>Bacteria</taxon>
        <taxon>Pseudomonadati</taxon>
        <taxon>Pseudomonadota</taxon>
        <taxon>Gammaproteobacteria</taxon>
        <taxon>Aeromonadales</taxon>
        <taxon>Aeromonadaceae</taxon>
        <taxon>Aeromonas</taxon>
    </lineage>
</organism>
<accession>A0A6S4TZ89</accession>
<reference evidence="1 2" key="1">
    <citation type="submission" date="2019-12" db="EMBL/GenBank/DDBJ databases">
        <title>complete genome sequences of Aeromonas caviae str. WP2-W18-ESBL-01 isolated from wastewater treatment plant effluent.</title>
        <authorList>
            <person name="Sekizuka T."/>
            <person name="Itokawa K."/>
            <person name="Yatsu K."/>
            <person name="Inamine Y."/>
            <person name="Kuroda M."/>
        </authorList>
    </citation>
    <scope>NUCLEOTIDE SEQUENCE [LARGE SCALE GENOMIC DNA]</scope>
    <source>
        <strain evidence="1 2">WP2-W18-ESBL-01</strain>
    </source>
</reference>
<dbReference type="Proteomes" id="UP000515756">
    <property type="component" value="Chromosome"/>
</dbReference>
<name>A0A6S4TZ89_AERCA</name>
<protein>
    <submittedName>
        <fullName evidence="1">Uncharacterized protein</fullName>
    </submittedName>
</protein>
<dbReference type="RefSeq" id="WP_182935459.1">
    <property type="nucleotide sequence ID" value="NZ_AP021927.1"/>
</dbReference>
<dbReference type="AlphaFoldDB" id="A0A6S4TZ89"/>